<name>A0A6L7F2M8_9ACTN</name>
<keyword evidence="2" id="KW-1185">Reference proteome</keyword>
<dbReference type="RefSeq" id="WP_160879230.1">
    <property type="nucleotide sequence ID" value="NZ_WUEK01000011.1"/>
</dbReference>
<dbReference type="AlphaFoldDB" id="A0A6L7F2M8"/>
<gene>
    <name evidence="1" type="ORF">GRQ65_17275</name>
</gene>
<dbReference type="InterPro" id="IPR029063">
    <property type="entry name" value="SAM-dependent_MTases_sf"/>
</dbReference>
<proteinExistence type="predicted"/>
<organism evidence="1 2">
    <name type="scientific">Nocardioides flavescens</name>
    <dbReference type="NCBI Taxonomy" id="2691959"/>
    <lineage>
        <taxon>Bacteria</taxon>
        <taxon>Bacillati</taxon>
        <taxon>Actinomycetota</taxon>
        <taxon>Actinomycetes</taxon>
        <taxon>Propionibacteriales</taxon>
        <taxon>Nocardioidaceae</taxon>
        <taxon>Nocardioides</taxon>
    </lineage>
</organism>
<dbReference type="EMBL" id="WUEK01000011">
    <property type="protein sequence ID" value="MXG91302.1"/>
    <property type="molecule type" value="Genomic_DNA"/>
</dbReference>
<sequence>MTTVEHWSEGWFEGKELTTDWSSDNFETWARLFGERRDEPLDVLEIGSWEGRSALFFLHYFPAARLTCVDTFTGGAEHVDGDSPWAGELPHVEQRFRTNTAEFADRVRVLAEPSDAALARLAAEGAHFDLVLVDGSHEADDVLADAEGSWALLRPRGWIVLDDYEWQGFPDPRRTPKPGIDAFLERHAGELDEVQRGWQVVVQRR</sequence>
<dbReference type="SUPFAM" id="SSF53335">
    <property type="entry name" value="S-adenosyl-L-methionine-dependent methyltransferases"/>
    <property type="match status" value="1"/>
</dbReference>
<dbReference type="GO" id="GO:0032259">
    <property type="term" value="P:methylation"/>
    <property type="evidence" value="ECO:0007669"/>
    <property type="project" value="UniProtKB-KW"/>
</dbReference>
<evidence type="ECO:0000313" key="1">
    <source>
        <dbReference type="EMBL" id="MXG91302.1"/>
    </source>
</evidence>
<keyword evidence="1" id="KW-0808">Transferase</keyword>
<accession>A0A6L7F2M8</accession>
<dbReference type="GO" id="GO:0008168">
    <property type="term" value="F:methyltransferase activity"/>
    <property type="evidence" value="ECO:0007669"/>
    <property type="project" value="UniProtKB-KW"/>
</dbReference>
<dbReference type="Gene3D" id="3.40.50.150">
    <property type="entry name" value="Vaccinia Virus protein VP39"/>
    <property type="match status" value="1"/>
</dbReference>
<reference evidence="1 2" key="1">
    <citation type="submission" date="2019-12" db="EMBL/GenBank/DDBJ databases">
        <authorList>
            <person name="Kun Z."/>
        </authorList>
    </citation>
    <scope>NUCLEOTIDE SEQUENCE [LARGE SCALE GENOMIC DNA]</scope>
    <source>
        <strain evidence="1 2">YIM 123512</strain>
    </source>
</reference>
<protein>
    <submittedName>
        <fullName evidence="1">Class I SAM-dependent methyltransferase</fullName>
    </submittedName>
</protein>
<dbReference type="CDD" id="cd02440">
    <property type="entry name" value="AdoMet_MTases"/>
    <property type="match status" value="1"/>
</dbReference>
<dbReference type="Pfam" id="PF13578">
    <property type="entry name" value="Methyltransf_24"/>
    <property type="match status" value="1"/>
</dbReference>
<keyword evidence="1" id="KW-0489">Methyltransferase</keyword>
<evidence type="ECO:0000313" key="2">
    <source>
        <dbReference type="Proteomes" id="UP000473325"/>
    </source>
</evidence>
<comment type="caution">
    <text evidence="1">The sequence shown here is derived from an EMBL/GenBank/DDBJ whole genome shotgun (WGS) entry which is preliminary data.</text>
</comment>
<dbReference type="Proteomes" id="UP000473325">
    <property type="component" value="Unassembled WGS sequence"/>
</dbReference>